<evidence type="ECO:0000259" key="5">
    <source>
        <dbReference type="PROSITE" id="PS51085"/>
    </source>
</evidence>
<gene>
    <name evidence="6" type="ORF">QUW08_14875</name>
</gene>
<name>A0ABT7UUJ7_9FIRM</name>
<dbReference type="InterPro" id="IPR001041">
    <property type="entry name" value="2Fe-2S_ferredoxin-type"/>
</dbReference>
<feature type="domain" description="2Fe-2S ferredoxin-type" evidence="5">
    <location>
        <begin position="13"/>
        <end position="87"/>
    </location>
</feature>
<comment type="caution">
    <text evidence="6">The sequence shown here is derived from an EMBL/GenBank/DDBJ whole genome shotgun (WGS) entry which is preliminary data.</text>
</comment>
<keyword evidence="7" id="KW-1185">Reference proteome</keyword>
<dbReference type="InterPro" id="IPR036010">
    <property type="entry name" value="2Fe-2S_ferredoxin-like_sf"/>
</dbReference>
<keyword evidence="1" id="KW-0001">2Fe-2S</keyword>
<dbReference type="Gene3D" id="3.10.20.30">
    <property type="match status" value="1"/>
</dbReference>
<dbReference type="InterPro" id="IPR012675">
    <property type="entry name" value="Beta-grasp_dom_sf"/>
</dbReference>
<evidence type="ECO:0000313" key="7">
    <source>
        <dbReference type="Proteomes" id="UP001529380"/>
    </source>
</evidence>
<dbReference type="Pfam" id="PF01799">
    <property type="entry name" value="Fer2_2"/>
    <property type="match status" value="1"/>
</dbReference>
<protein>
    <submittedName>
        <fullName evidence="6">(2Fe-2S)-binding protein</fullName>
    </submittedName>
</protein>
<dbReference type="Gene3D" id="1.10.150.120">
    <property type="entry name" value="[2Fe-2S]-binding domain"/>
    <property type="match status" value="1"/>
</dbReference>
<organism evidence="6 7">
    <name type="scientific">Allofournierella massiliensis</name>
    <dbReference type="NCBI Taxonomy" id="1650663"/>
    <lineage>
        <taxon>Bacteria</taxon>
        <taxon>Bacillati</taxon>
        <taxon>Bacillota</taxon>
        <taxon>Clostridia</taxon>
        <taxon>Eubacteriales</taxon>
        <taxon>Oscillospiraceae</taxon>
        <taxon>Allofournierella</taxon>
    </lineage>
</organism>
<dbReference type="PROSITE" id="PS51085">
    <property type="entry name" value="2FE2S_FER_2"/>
    <property type="match status" value="1"/>
</dbReference>
<proteinExistence type="predicted"/>
<keyword evidence="4" id="KW-0411">Iron-sulfur</keyword>
<dbReference type="InterPro" id="IPR036884">
    <property type="entry name" value="2Fe-2S-bd_dom_sf"/>
</dbReference>
<evidence type="ECO:0000256" key="2">
    <source>
        <dbReference type="ARBA" id="ARBA00022723"/>
    </source>
</evidence>
<keyword evidence="3" id="KW-0408">Iron</keyword>
<dbReference type="Proteomes" id="UP001529380">
    <property type="component" value="Unassembled WGS sequence"/>
</dbReference>
<evidence type="ECO:0000313" key="6">
    <source>
        <dbReference type="EMBL" id="MDM8202566.1"/>
    </source>
</evidence>
<dbReference type="InterPro" id="IPR051452">
    <property type="entry name" value="Diverse_Oxidoreductases"/>
</dbReference>
<dbReference type="RefSeq" id="WP_289600807.1">
    <property type="nucleotide sequence ID" value="NZ_JAUDCL010000046.1"/>
</dbReference>
<dbReference type="Pfam" id="PF00111">
    <property type="entry name" value="Fer2"/>
    <property type="match status" value="1"/>
</dbReference>
<reference evidence="6 7" key="1">
    <citation type="submission" date="2023-06" db="EMBL/GenBank/DDBJ databases">
        <title>Identification and characterization of horizontal gene transfer across gut microbiota members of farm animals based on homology search.</title>
        <authorList>
            <person name="Schwarzerova J."/>
            <person name="Nykrynova M."/>
            <person name="Jureckova K."/>
            <person name="Cejkova D."/>
            <person name="Rychlik I."/>
        </authorList>
    </citation>
    <scope>NUCLEOTIDE SEQUENCE [LARGE SCALE GENOMIC DNA]</scope>
    <source>
        <strain evidence="6 7">ET340</strain>
    </source>
</reference>
<evidence type="ECO:0000256" key="4">
    <source>
        <dbReference type="ARBA" id="ARBA00023014"/>
    </source>
</evidence>
<dbReference type="InterPro" id="IPR002888">
    <property type="entry name" value="2Fe-2S-bd"/>
</dbReference>
<evidence type="ECO:0000256" key="1">
    <source>
        <dbReference type="ARBA" id="ARBA00022714"/>
    </source>
</evidence>
<evidence type="ECO:0000256" key="3">
    <source>
        <dbReference type="ARBA" id="ARBA00023004"/>
    </source>
</evidence>
<keyword evidence="2" id="KW-0479">Metal-binding</keyword>
<dbReference type="SUPFAM" id="SSF47741">
    <property type="entry name" value="CO dehydrogenase ISP C-domain like"/>
    <property type="match status" value="1"/>
</dbReference>
<sequence>MGVETTTLFINGEKRTFSMGDHFGQVPYSETLLETLRDRLGLTAAKKSCDEGACGCCTVIKDGDAVPSCMLLTADCEGAHITTLEGLADPETGELNPVQQAFLDYNAFQCGFCTPGIIMSTQALLNKNPRPTQEEVRDALSGNYCRCISHYHVFEAIDSLAGRGVDLDEKWRDRR</sequence>
<dbReference type="SUPFAM" id="SSF54292">
    <property type="entry name" value="2Fe-2S ferredoxin-like"/>
    <property type="match status" value="1"/>
</dbReference>
<accession>A0ABT7UUJ7</accession>
<dbReference type="PANTHER" id="PTHR44379:SF8">
    <property type="entry name" value="XANTHINE DEHYDROGENASE IRON-SULFUR-BINDING SUBUNIT XDHC-RELATED"/>
    <property type="match status" value="1"/>
</dbReference>
<dbReference type="EMBL" id="JAUDCL010000046">
    <property type="protein sequence ID" value="MDM8202566.1"/>
    <property type="molecule type" value="Genomic_DNA"/>
</dbReference>
<dbReference type="PANTHER" id="PTHR44379">
    <property type="entry name" value="OXIDOREDUCTASE WITH IRON-SULFUR SUBUNIT"/>
    <property type="match status" value="1"/>
</dbReference>